<evidence type="ECO:0000313" key="1">
    <source>
        <dbReference type="EMBL" id="KAI5665807.1"/>
    </source>
</evidence>
<keyword evidence="2" id="KW-1185">Reference proteome</keyword>
<accession>A0ACC0B0H5</accession>
<comment type="caution">
    <text evidence="1">The sequence shown here is derived from an EMBL/GenBank/DDBJ whole genome shotgun (WGS) entry which is preliminary data.</text>
</comment>
<name>A0ACC0B0H5_CATRO</name>
<reference evidence="2" key="1">
    <citation type="journal article" date="2023" name="Nat. Plants">
        <title>Single-cell RNA sequencing provides a high-resolution roadmap for understanding the multicellular compartmentation of specialized metabolism.</title>
        <authorList>
            <person name="Sun S."/>
            <person name="Shen X."/>
            <person name="Li Y."/>
            <person name="Li Y."/>
            <person name="Wang S."/>
            <person name="Li R."/>
            <person name="Zhang H."/>
            <person name="Shen G."/>
            <person name="Guo B."/>
            <person name="Wei J."/>
            <person name="Xu J."/>
            <person name="St-Pierre B."/>
            <person name="Chen S."/>
            <person name="Sun C."/>
        </authorList>
    </citation>
    <scope>NUCLEOTIDE SEQUENCE [LARGE SCALE GENOMIC DNA]</scope>
</reference>
<gene>
    <name evidence="1" type="ORF">M9H77_15660</name>
</gene>
<sequence>MMVLEKLMMNLKCKLRRRSLLKSKRLVYEKIDKSDSMKIEIKSRRARKLIQQTLKIADSPKIPSCNF</sequence>
<dbReference type="EMBL" id="CM044704">
    <property type="protein sequence ID" value="KAI5665807.1"/>
    <property type="molecule type" value="Genomic_DNA"/>
</dbReference>
<protein>
    <submittedName>
        <fullName evidence="1">Uncharacterized protein</fullName>
    </submittedName>
</protein>
<dbReference type="Proteomes" id="UP001060085">
    <property type="component" value="Linkage Group LG04"/>
</dbReference>
<proteinExistence type="predicted"/>
<organism evidence="1 2">
    <name type="scientific">Catharanthus roseus</name>
    <name type="common">Madagascar periwinkle</name>
    <name type="synonym">Vinca rosea</name>
    <dbReference type="NCBI Taxonomy" id="4058"/>
    <lineage>
        <taxon>Eukaryota</taxon>
        <taxon>Viridiplantae</taxon>
        <taxon>Streptophyta</taxon>
        <taxon>Embryophyta</taxon>
        <taxon>Tracheophyta</taxon>
        <taxon>Spermatophyta</taxon>
        <taxon>Magnoliopsida</taxon>
        <taxon>eudicotyledons</taxon>
        <taxon>Gunneridae</taxon>
        <taxon>Pentapetalae</taxon>
        <taxon>asterids</taxon>
        <taxon>lamiids</taxon>
        <taxon>Gentianales</taxon>
        <taxon>Apocynaceae</taxon>
        <taxon>Rauvolfioideae</taxon>
        <taxon>Vinceae</taxon>
        <taxon>Catharanthinae</taxon>
        <taxon>Catharanthus</taxon>
    </lineage>
</organism>
<evidence type="ECO:0000313" key="2">
    <source>
        <dbReference type="Proteomes" id="UP001060085"/>
    </source>
</evidence>